<dbReference type="SUPFAM" id="SSF54909">
    <property type="entry name" value="Dimeric alpha+beta barrel"/>
    <property type="match status" value="1"/>
</dbReference>
<keyword evidence="4" id="KW-1185">Reference proteome</keyword>
<organism evidence="2 4">
    <name type="scientific">Phaeobacter gallaeciensis</name>
    <dbReference type="NCBI Taxonomy" id="60890"/>
    <lineage>
        <taxon>Bacteria</taxon>
        <taxon>Pseudomonadati</taxon>
        <taxon>Pseudomonadota</taxon>
        <taxon>Alphaproteobacteria</taxon>
        <taxon>Rhodobacterales</taxon>
        <taxon>Roseobacteraceae</taxon>
        <taxon>Phaeobacter</taxon>
    </lineage>
</organism>
<proteinExistence type="predicted"/>
<dbReference type="EMBL" id="JARCJK010000001">
    <property type="protein sequence ID" value="MDE4164824.1"/>
    <property type="molecule type" value="Genomic_DNA"/>
</dbReference>
<dbReference type="InterPro" id="IPR011008">
    <property type="entry name" value="Dimeric_a/b-barrel"/>
</dbReference>
<evidence type="ECO:0000259" key="1">
    <source>
        <dbReference type="Pfam" id="PF07045"/>
    </source>
</evidence>
<evidence type="ECO:0000313" key="2">
    <source>
        <dbReference type="EMBL" id="ANP35249.1"/>
    </source>
</evidence>
<accession>A0A1B0ZM57</accession>
<evidence type="ECO:0000313" key="5">
    <source>
        <dbReference type="Proteomes" id="UP001218364"/>
    </source>
</evidence>
<dbReference type="Pfam" id="PF07045">
    <property type="entry name" value="DUF1330"/>
    <property type="match status" value="1"/>
</dbReference>
<reference evidence="3 5" key="2">
    <citation type="submission" date="2023-02" db="EMBL/GenBank/DDBJ databases">
        <title>Population genomics of bacteria associated with diatom.</title>
        <authorList>
            <person name="Xie J."/>
            <person name="Wang H."/>
        </authorList>
    </citation>
    <scope>NUCLEOTIDE SEQUENCE [LARGE SCALE GENOMIC DNA]</scope>
    <source>
        <strain evidence="3 5">PT47_8</strain>
    </source>
</reference>
<dbReference type="PANTHER" id="PTHR41521">
    <property type="match status" value="1"/>
</dbReference>
<dbReference type="InterPro" id="IPR010753">
    <property type="entry name" value="DUF1330"/>
</dbReference>
<gene>
    <name evidence="2" type="ORF">JL2886_00316</name>
    <name evidence="3" type="ORF">PXK24_03915</name>
</gene>
<evidence type="ECO:0000313" key="3">
    <source>
        <dbReference type="EMBL" id="MDE4164824.1"/>
    </source>
</evidence>
<feature type="domain" description="DUF1330" evidence="1">
    <location>
        <begin position="2"/>
        <end position="95"/>
    </location>
</feature>
<evidence type="ECO:0000313" key="4">
    <source>
        <dbReference type="Proteomes" id="UP000092565"/>
    </source>
</evidence>
<name>A0A1B0ZM57_9RHOB</name>
<dbReference type="EMBL" id="CP015124">
    <property type="protein sequence ID" value="ANP35249.1"/>
    <property type="molecule type" value="Genomic_DNA"/>
</dbReference>
<dbReference type="Proteomes" id="UP001218364">
    <property type="component" value="Unassembled WGS sequence"/>
</dbReference>
<dbReference type="Proteomes" id="UP000092565">
    <property type="component" value="Chromosome"/>
</dbReference>
<dbReference type="Gene3D" id="3.30.70.100">
    <property type="match status" value="1"/>
</dbReference>
<dbReference type="RefSeq" id="WP_065270399.1">
    <property type="nucleotide sequence ID" value="NZ_CP015124.1"/>
</dbReference>
<protein>
    <submittedName>
        <fullName evidence="3">DUF1330 domain-containing protein</fullName>
    </submittedName>
</protein>
<sequence>MTAFIIGQMQIHSRDWMEEYFAKIPKVVEAHSGEFLVRGGEPEMMEGSDPLPDAAFILEFPDRAHAQRFWNSDEFQRLAILRRSGSTLNAILVDKLA</sequence>
<reference evidence="2 4" key="1">
    <citation type="submission" date="2016-04" db="EMBL/GenBank/DDBJ databases">
        <authorList>
            <person name="Evans L.H."/>
            <person name="Alamgir A."/>
            <person name="Owens N."/>
            <person name="Weber N.D."/>
            <person name="Virtaneva K."/>
            <person name="Barbian K."/>
            <person name="Babar A."/>
            <person name="Rosenke K."/>
        </authorList>
    </citation>
    <scope>NUCLEOTIDE SEQUENCE [LARGE SCALE GENOMIC DNA]</scope>
    <source>
        <strain evidence="2 4">JL2886</strain>
    </source>
</reference>
<dbReference type="PANTHER" id="PTHR41521:SF4">
    <property type="entry name" value="BLR0684 PROTEIN"/>
    <property type="match status" value="1"/>
</dbReference>
<dbReference type="AlphaFoldDB" id="A0A1B0ZM57"/>